<evidence type="ECO:0000256" key="2">
    <source>
        <dbReference type="SAM" id="Phobius"/>
    </source>
</evidence>
<feature type="transmembrane region" description="Helical" evidence="2">
    <location>
        <begin position="252"/>
        <end position="273"/>
    </location>
</feature>
<feature type="compositionally biased region" description="Polar residues" evidence="1">
    <location>
        <begin position="172"/>
        <end position="183"/>
    </location>
</feature>
<feature type="region of interest" description="Disordered" evidence="1">
    <location>
        <begin position="357"/>
        <end position="390"/>
    </location>
</feature>
<feature type="region of interest" description="Disordered" evidence="1">
    <location>
        <begin position="164"/>
        <end position="184"/>
    </location>
</feature>
<keyword evidence="2" id="KW-0472">Membrane</keyword>
<evidence type="ECO:0000313" key="4">
    <source>
        <dbReference type="Proteomes" id="UP000182235"/>
    </source>
</evidence>
<keyword evidence="2" id="KW-0812">Transmembrane</keyword>
<comment type="caution">
    <text evidence="3">The sequence shown here is derived from an EMBL/GenBank/DDBJ whole genome shotgun (WGS) entry which is preliminary data.</text>
</comment>
<sequence>MFHSLNRLSTWTTYGIAVVYILEQGACLASHSVLTQRQRGQLDSLPGSTAAQRQGLGSRSGEYGHIYPALIRRFALPESIENQGENMDPNGEFGKIARPGIPSGHGLRRVLGDLETCAEDLFPFISNTNPEQPVTISGSKLRSCREAIFSLIRWFDAQRKEIHAPPEKNPYLPNNTPQEGSRSSIKKRASIVTAENQNCEVNICRPFELPNACSDAGKMTTEKRKMCNMCKPRNEKLIRKYCTKQRRRQQNVLYLLIGILAVICCAAIILTILRRAKGKGRDELRIGPAFSSERGGMLPGLMSTIQNSRGTAQMSDVERNPGVVLGSSNQIYLQSAPSRGSSKKNLSVHECQIQNHNEGQVSPFPHSDSLKLRGCSGKTRQTTPTRWDEK</sequence>
<feature type="compositionally biased region" description="Polar residues" evidence="1">
    <location>
        <begin position="378"/>
        <end position="390"/>
    </location>
</feature>
<dbReference type="VEuPathDB" id="FungiDB:AJ78_00246"/>
<gene>
    <name evidence="3" type="ORF">AJ78_00246</name>
</gene>
<evidence type="ECO:0000256" key="1">
    <source>
        <dbReference type="SAM" id="MobiDB-lite"/>
    </source>
</evidence>
<accession>A0A1J9QHT3</accession>
<dbReference type="AlphaFoldDB" id="A0A1J9QHT3"/>
<evidence type="ECO:0000313" key="3">
    <source>
        <dbReference type="EMBL" id="OJD19747.1"/>
    </source>
</evidence>
<keyword evidence="2" id="KW-1133">Transmembrane helix</keyword>
<name>A0A1J9QHT3_9EURO</name>
<proteinExistence type="predicted"/>
<protein>
    <submittedName>
        <fullName evidence="3">Uncharacterized protein</fullName>
    </submittedName>
</protein>
<dbReference type="STRING" id="1447872.A0A1J9QHT3"/>
<keyword evidence="4" id="KW-1185">Reference proteome</keyword>
<dbReference type="OrthoDB" id="4179888at2759"/>
<dbReference type="EMBL" id="LGRN01000004">
    <property type="protein sequence ID" value="OJD19747.1"/>
    <property type="molecule type" value="Genomic_DNA"/>
</dbReference>
<dbReference type="Proteomes" id="UP000182235">
    <property type="component" value="Unassembled WGS sequence"/>
</dbReference>
<organism evidence="3 4">
    <name type="scientific">Emergomyces pasteurianus Ep9510</name>
    <dbReference type="NCBI Taxonomy" id="1447872"/>
    <lineage>
        <taxon>Eukaryota</taxon>
        <taxon>Fungi</taxon>
        <taxon>Dikarya</taxon>
        <taxon>Ascomycota</taxon>
        <taxon>Pezizomycotina</taxon>
        <taxon>Eurotiomycetes</taxon>
        <taxon>Eurotiomycetidae</taxon>
        <taxon>Onygenales</taxon>
        <taxon>Ajellomycetaceae</taxon>
        <taxon>Emergomyces</taxon>
    </lineage>
</organism>
<reference evidence="3 4" key="1">
    <citation type="submission" date="2015-07" db="EMBL/GenBank/DDBJ databases">
        <title>Emmonsia species relationships and genome sequence.</title>
        <authorList>
            <consortium name="The Broad Institute Genomics Platform"/>
            <person name="Cuomo C.A."/>
            <person name="Munoz J.F."/>
            <person name="Imamovic A."/>
            <person name="Priest M.E."/>
            <person name="Young S."/>
            <person name="Clay O.K."/>
            <person name="McEwen J.G."/>
        </authorList>
    </citation>
    <scope>NUCLEOTIDE SEQUENCE [LARGE SCALE GENOMIC DNA]</scope>
    <source>
        <strain evidence="3 4">UAMH 9510</strain>
    </source>
</reference>